<dbReference type="AlphaFoldDB" id="A0A9P6GNA6"/>
<dbReference type="Proteomes" id="UP000756921">
    <property type="component" value="Unassembled WGS sequence"/>
</dbReference>
<evidence type="ECO:0000256" key="1">
    <source>
        <dbReference type="SAM" id="SignalP"/>
    </source>
</evidence>
<dbReference type="OrthoDB" id="4175349at2759"/>
<dbReference type="EMBL" id="WJXW01000003">
    <property type="protein sequence ID" value="KAF9738528.1"/>
    <property type="molecule type" value="Genomic_DNA"/>
</dbReference>
<keyword evidence="1" id="KW-0732">Signal</keyword>
<name>A0A9P6GNA6_9PLEO</name>
<gene>
    <name evidence="2" type="ORF">PMIN01_03811</name>
</gene>
<feature type="signal peptide" evidence="1">
    <location>
        <begin position="1"/>
        <end position="25"/>
    </location>
</feature>
<organism evidence="2 3">
    <name type="scientific">Paraphaeosphaeria minitans</name>
    <dbReference type="NCBI Taxonomy" id="565426"/>
    <lineage>
        <taxon>Eukaryota</taxon>
        <taxon>Fungi</taxon>
        <taxon>Dikarya</taxon>
        <taxon>Ascomycota</taxon>
        <taxon>Pezizomycotina</taxon>
        <taxon>Dothideomycetes</taxon>
        <taxon>Pleosporomycetidae</taxon>
        <taxon>Pleosporales</taxon>
        <taxon>Massarineae</taxon>
        <taxon>Didymosphaeriaceae</taxon>
        <taxon>Paraphaeosphaeria</taxon>
    </lineage>
</organism>
<protein>
    <submittedName>
        <fullName evidence="2">Uncharacterized protein</fullName>
    </submittedName>
</protein>
<reference evidence="2" key="1">
    <citation type="journal article" date="2020" name="Mol. Plant Microbe Interact.">
        <title>Genome Sequence of the Biocontrol Agent Coniothyrium minitans strain Conio (IMI 134523).</title>
        <authorList>
            <person name="Patel D."/>
            <person name="Shittu T.A."/>
            <person name="Baroncelli R."/>
            <person name="Muthumeenakshi S."/>
            <person name="Osborne T.H."/>
            <person name="Janganan T.K."/>
            <person name="Sreenivasaprasad S."/>
        </authorList>
    </citation>
    <scope>NUCLEOTIDE SEQUENCE</scope>
    <source>
        <strain evidence="2">Conio</strain>
    </source>
</reference>
<proteinExistence type="predicted"/>
<evidence type="ECO:0000313" key="2">
    <source>
        <dbReference type="EMBL" id="KAF9738528.1"/>
    </source>
</evidence>
<accession>A0A9P6GNA6</accession>
<comment type="caution">
    <text evidence="2">The sequence shown here is derived from an EMBL/GenBank/DDBJ whole genome shotgun (WGS) entry which is preliminary data.</text>
</comment>
<keyword evidence="3" id="KW-1185">Reference proteome</keyword>
<evidence type="ECO:0000313" key="3">
    <source>
        <dbReference type="Proteomes" id="UP000756921"/>
    </source>
</evidence>
<sequence length="134" mass="14161">MRTRGIIFPAASLLLSLLRSTPSLAASFAPVALTPPLNWMADSSLFPGNIIAGYNANLTEYDAASWGARVLAACASFTACTSALAFQATNSGSTGGRFWFGYAFRGGPTDESFYERDDDPYGGVTESAAWTIVL</sequence>
<feature type="chain" id="PRO_5040283351" evidence="1">
    <location>
        <begin position="26"/>
        <end position="134"/>
    </location>
</feature>